<protein>
    <submittedName>
        <fullName evidence="1">Uncharacterized protein</fullName>
    </submittedName>
</protein>
<dbReference type="RefSeq" id="WP_073596904.1">
    <property type="nucleotide sequence ID" value="NZ_MRCE01000050.1"/>
</dbReference>
<name>A0A1U7I5E7_9CYAN</name>
<dbReference type="Proteomes" id="UP000185860">
    <property type="component" value="Unassembled WGS sequence"/>
</dbReference>
<gene>
    <name evidence="1" type="ORF">NIES2119_28660</name>
</gene>
<accession>A0A1U7I5E7</accession>
<proteinExistence type="predicted"/>
<organism evidence="1 2">
    <name type="scientific">[Phormidium ambiguum] IAM M-71</name>
    <dbReference type="NCBI Taxonomy" id="454136"/>
    <lineage>
        <taxon>Bacteria</taxon>
        <taxon>Bacillati</taxon>
        <taxon>Cyanobacteriota</taxon>
        <taxon>Cyanophyceae</taxon>
        <taxon>Oscillatoriophycideae</taxon>
        <taxon>Aerosakkonematales</taxon>
        <taxon>Aerosakkonemataceae</taxon>
        <taxon>Floridanema</taxon>
    </lineage>
</organism>
<dbReference type="STRING" id="454136.NIES2119_28660"/>
<dbReference type="AlphaFoldDB" id="A0A1U7I5E7"/>
<comment type="caution">
    <text evidence="1">The sequence shown here is derived from an EMBL/GenBank/DDBJ whole genome shotgun (WGS) entry which is preliminary data.</text>
</comment>
<evidence type="ECO:0000313" key="2">
    <source>
        <dbReference type="Proteomes" id="UP000185860"/>
    </source>
</evidence>
<dbReference type="EMBL" id="MRCE01000050">
    <property type="protein sequence ID" value="OKH31450.1"/>
    <property type="molecule type" value="Genomic_DNA"/>
</dbReference>
<reference evidence="1 2" key="1">
    <citation type="submission" date="2016-11" db="EMBL/GenBank/DDBJ databases">
        <title>Draft Genome Sequences of Nine Cyanobacterial Strains from Diverse Habitats.</title>
        <authorList>
            <person name="Zhu T."/>
            <person name="Hou S."/>
            <person name="Lu X."/>
            <person name="Hess W.R."/>
        </authorList>
    </citation>
    <scope>NUCLEOTIDE SEQUENCE [LARGE SCALE GENOMIC DNA]</scope>
    <source>
        <strain evidence="1 2">IAM M-71</strain>
    </source>
</reference>
<evidence type="ECO:0000313" key="1">
    <source>
        <dbReference type="EMBL" id="OKH31450.1"/>
    </source>
</evidence>
<sequence>MTKQLIPEVYPEVPPKVFLKAFPFISRQQYAALLGYDVGTINSYFCKPYPKSTPGKRGRRREVPTIVKRYTGRIALDLIASGITPIDSEINQYLYPVSK</sequence>